<protein>
    <submittedName>
        <fullName evidence="3">Putative heparinase superfamily protein</fullName>
    </submittedName>
</protein>
<name>A0A316FZQ5_9RHOB</name>
<dbReference type="EMBL" id="QGGV01000012">
    <property type="protein sequence ID" value="PWK54049.1"/>
    <property type="molecule type" value="Genomic_DNA"/>
</dbReference>
<evidence type="ECO:0000256" key="1">
    <source>
        <dbReference type="ARBA" id="ARBA00004196"/>
    </source>
</evidence>
<dbReference type="InterPro" id="IPR008929">
    <property type="entry name" value="Chondroitin_lyas"/>
</dbReference>
<comment type="subcellular location">
    <subcellularLocation>
        <location evidence="1">Cell envelope</location>
    </subcellularLocation>
</comment>
<proteinExistence type="predicted"/>
<dbReference type="Gene3D" id="1.50.10.100">
    <property type="entry name" value="Chondroitin AC/alginate lyase"/>
    <property type="match status" value="1"/>
</dbReference>
<dbReference type="AlphaFoldDB" id="A0A316FZQ5"/>
<dbReference type="Pfam" id="PF07940">
    <property type="entry name" value="Hepar_II_III_C"/>
    <property type="match status" value="1"/>
</dbReference>
<dbReference type="GO" id="GO:0016829">
    <property type="term" value="F:lyase activity"/>
    <property type="evidence" value="ECO:0007669"/>
    <property type="project" value="InterPro"/>
</dbReference>
<sequence length="582" mass="63967">MSNDESWSARKTRWLNHFHARVASLTRPATAFTSTPEPRTIGTFARGRQITGGNFLFAGYLVQAPGTAIWDLPMPDQAFEADLHGFTWLDDLAAVGDVHATRRAQDWTHEWVRRFGRGVGPGWTPDLTGRRLIRWINHSILLLNGQERDVSTAYFRSLGAQTRFLARRWKAASPGLPRFEALTGLIYAGIALTGMDRHVDVATRALVRECGNEIDAEGGLLTRNPEELLEVFTLLNWAAVALQDAGRTPGPDLMGVIARIAPVLRALRHADGGLARFHGGGRGMEGRLDRALATAGVRGAARHDLAMGFARIAHGRTTVIMDAASPPRPDVSENAHASTLAIELTSGRRPLIVNCGSGASFGKNWRRAGRATPSHSTLGIEGYSSSRLGVAGMVSGKKAELLIDRPEDVRFERVEVEGGTRIVAGHNGWQASHGLTHVRTLHIGFEGRELRGEDVLLAMTPADKRRFDIVFDRSRLEGIPFAVRFHLHPDVDATLDMNGTAVSMVLKSSEIWVFRFQGPVQLALEPSVYLEKSRLSPRATKQIVLSGRAMEYATRVSWTLAKTQDTPTAIRDYAQEDELAQR</sequence>
<evidence type="ECO:0000313" key="4">
    <source>
        <dbReference type="Proteomes" id="UP000245390"/>
    </source>
</evidence>
<gene>
    <name evidence="3" type="ORF">C8D95_11237</name>
</gene>
<evidence type="ECO:0000313" key="3">
    <source>
        <dbReference type="EMBL" id="PWK54049.1"/>
    </source>
</evidence>
<accession>A0A316FZQ5</accession>
<reference evidence="3 4" key="1">
    <citation type="submission" date="2018-05" db="EMBL/GenBank/DDBJ databases">
        <title>Genomic Encyclopedia of Type Strains, Phase IV (KMG-IV): sequencing the most valuable type-strain genomes for metagenomic binning, comparative biology and taxonomic classification.</title>
        <authorList>
            <person name="Goeker M."/>
        </authorList>
    </citation>
    <scope>NUCLEOTIDE SEQUENCE [LARGE SCALE GENOMIC DNA]</scope>
    <source>
        <strain evidence="3 4">DSM 103371</strain>
    </source>
</reference>
<organism evidence="3 4">
    <name type="scientific">Silicimonas algicola</name>
    <dbReference type="NCBI Taxonomy" id="1826607"/>
    <lineage>
        <taxon>Bacteria</taxon>
        <taxon>Pseudomonadati</taxon>
        <taxon>Pseudomonadota</taxon>
        <taxon>Alphaproteobacteria</taxon>
        <taxon>Rhodobacterales</taxon>
        <taxon>Paracoccaceae</taxon>
    </lineage>
</organism>
<dbReference type="GO" id="GO:0030313">
    <property type="term" value="C:cell envelope"/>
    <property type="evidence" value="ECO:0007669"/>
    <property type="project" value="UniProtKB-SubCell"/>
</dbReference>
<comment type="caution">
    <text evidence="3">The sequence shown here is derived from an EMBL/GenBank/DDBJ whole genome shotgun (WGS) entry which is preliminary data.</text>
</comment>
<dbReference type="InterPro" id="IPR012480">
    <property type="entry name" value="Hepar_II_III_C"/>
</dbReference>
<keyword evidence="4" id="KW-1185">Reference proteome</keyword>
<dbReference type="Proteomes" id="UP000245390">
    <property type="component" value="Unassembled WGS sequence"/>
</dbReference>
<evidence type="ECO:0000259" key="2">
    <source>
        <dbReference type="Pfam" id="PF07940"/>
    </source>
</evidence>
<dbReference type="Gene3D" id="2.70.98.70">
    <property type="match status" value="1"/>
</dbReference>
<feature type="domain" description="Heparinase II/III-like C-terminal" evidence="2">
    <location>
        <begin position="306"/>
        <end position="559"/>
    </location>
</feature>
<dbReference type="RefSeq" id="WP_241239741.1">
    <property type="nucleotide sequence ID" value="NZ_CP034588.1"/>
</dbReference>